<evidence type="ECO:0000256" key="4">
    <source>
        <dbReference type="ARBA" id="ARBA00023136"/>
    </source>
</evidence>
<name>A0A845DT17_9BACI</name>
<evidence type="ECO:0000256" key="3">
    <source>
        <dbReference type="ARBA" id="ARBA00022989"/>
    </source>
</evidence>
<evidence type="ECO:0000256" key="5">
    <source>
        <dbReference type="SAM" id="Phobius"/>
    </source>
</evidence>
<feature type="transmembrane region" description="Helical" evidence="5">
    <location>
        <begin position="167"/>
        <end position="190"/>
    </location>
</feature>
<feature type="transmembrane region" description="Helical" evidence="5">
    <location>
        <begin position="140"/>
        <end position="155"/>
    </location>
</feature>
<dbReference type="Pfam" id="PF04932">
    <property type="entry name" value="Wzy_C"/>
    <property type="match status" value="1"/>
</dbReference>
<evidence type="ECO:0000313" key="8">
    <source>
        <dbReference type="Proteomes" id="UP000460949"/>
    </source>
</evidence>
<proteinExistence type="predicted"/>
<dbReference type="PANTHER" id="PTHR37422:SF17">
    <property type="entry name" value="O-ANTIGEN LIGASE"/>
    <property type="match status" value="1"/>
</dbReference>
<dbReference type="GO" id="GO:0016020">
    <property type="term" value="C:membrane"/>
    <property type="evidence" value="ECO:0007669"/>
    <property type="project" value="UniProtKB-SubCell"/>
</dbReference>
<evidence type="ECO:0000256" key="2">
    <source>
        <dbReference type="ARBA" id="ARBA00022692"/>
    </source>
</evidence>
<comment type="caution">
    <text evidence="7">The sequence shown here is derived from an EMBL/GenBank/DDBJ whole genome shotgun (WGS) entry which is preliminary data.</text>
</comment>
<reference evidence="7 8" key="1">
    <citation type="submission" date="2019-11" db="EMBL/GenBank/DDBJ databases">
        <title>Genome sequences of 17 halophilic strains isolated from different environments.</title>
        <authorList>
            <person name="Furrow R.E."/>
        </authorList>
    </citation>
    <scope>NUCLEOTIDE SEQUENCE [LARGE SCALE GENOMIC DNA]</scope>
    <source>
        <strain evidence="7 8">22511_23_Filter</strain>
    </source>
</reference>
<comment type="subcellular location">
    <subcellularLocation>
        <location evidence="1">Membrane</location>
        <topology evidence="1">Multi-pass membrane protein</topology>
    </subcellularLocation>
</comment>
<accession>A0A845DT17</accession>
<evidence type="ECO:0000259" key="6">
    <source>
        <dbReference type="Pfam" id="PF04932"/>
    </source>
</evidence>
<feature type="transmembrane region" description="Helical" evidence="5">
    <location>
        <begin position="368"/>
        <end position="385"/>
    </location>
</feature>
<protein>
    <recommendedName>
        <fullName evidence="6">O-antigen ligase-related domain-containing protein</fullName>
    </recommendedName>
</protein>
<feature type="transmembrane region" description="Helical" evidence="5">
    <location>
        <begin position="273"/>
        <end position="292"/>
    </location>
</feature>
<feature type="transmembrane region" description="Helical" evidence="5">
    <location>
        <begin position="210"/>
        <end position="227"/>
    </location>
</feature>
<dbReference type="Proteomes" id="UP000460949">
    <property type="component" value="Unassembled WGS sequence"/>
</dbReference>
<gene>
    <name evidence="7" type="ORF">GLW04_12650</name>
</gene>
<feature type="transmembrane region" description="Helical" evidence="5">
    <location>
        <begin position="312"/>
        <end position="331"/>
    </location>
</feature>
<evidence type="ECO:0000313" key="7">
    <source>
        <dbReference type="EMBL" id="MYL20743.1"/>
    </source>
</evidence>
<feature type="transmembrane region" description="Helical" evidence="5">
    <location>
        <begin position="37"/>
        <end position="58"/>
    </location>
</feature>
<dbReference type="AlphaFoldDB" id="A0A845DT17"/>
<feature type="domain" description="O-antigen ligase-related" evidence="6">
    <location>
        <begin position="168"/>
        <end position="323"/>
    </location>
</feature>
<dbReference type="EMBL" id="WMET01000003">
    <property type="protein sequence ID" value="MYL20743.1"/>
    <property type="molecule type" value="Genomic_DNA"/>
</dbReference>
<feature type="transmembrane region" description="Helical" evidence="5">
    <location>
        <begin position="343"/>
        <end position="362"/>
    </location>
</feature>
<organism evidence="7 8">
    <name type="scientific">Halobacillus litoralis</name>
    <dbReference type="NCBI Taxonomy" id="45668"/>
    <lineage>
        <taxon>Bacteria</taxon>
        <taxon>Bacillati</taxon>
        <taxon>Bacillota</taxon>
        <taxon>Bacilli</taxon>
        <taxon>Bacillales</taxon>
        <taxon>Bacillaceae</taxon>
        <taxon>Halobacillus</taxon>
    </lineage>
</organism>
<feature type="transmembrane region" description="Helical" evidence="5">
    <location>
        <begin position="6"/>
        <end position="25"/>
    </location>
</feature>
<dbReference type="PANTHER" id="PTHR37422">
    <property type="entry name" value="TEICHURONIC ACID BIOSYNTHESIS PROTEIN TUAE"/>
    <property type="match status" value="1"/>
</dbReference>
<keyword evidence="4 5" id="KW-0472">Membrane</keyword>
<feature type="transmembrane region" description="Helical" evidence="5">
    <location>
        <begin position="100"/>
        <end position="120"/>
    </location>
</feature>
<keyword evidence="3 5" id="KW-1133">Transmembrane helix</keyword>
<keyword evidence="2 5" id="KW-0812">Transmembrane</keyword>
<dbReference type="RefSeq" id="WP_160837827.1">
    <property type="nucleotide sequence ID" value="NZ_WMET01000003.1"/>
</dbReference>
<evidence type="ECO:0000256" key="1">
    <source>
        <dbReference type="ARBA" id="ARBA00004141"/>
    </source>
</evidence>
<sequence length="388" mass="44226">SNIIFGVNMSFADIFLVFLLCYLILQKKLIIPLFPLLAFFLISILVLVTSVFFVPAYLDVNTNVSQNIKGYLKIMALFLFFVMGYNLTKLQLLPLVVKTYSFFAVFIGLIGILFYAFNISMWSNILFYAGTRYTGLMNDPNYFAILQLTALVYFIRKKDVWQPIRFVSIIILILGVIVSSSKTGMLVLGIYGGFRGLIYLINSIKTKKRVTYALSLFIIIFLSMLNLNEIIDVILKYIVDYIPTFARVENLFRDFDGAITEGGSGRGEAWETALKLVALSPFLGIGLGNYTLLGSQFYNVESIAHNTYLQFLVEYGIPVTFSFYFFILFLVMKVLKFNNENVILTQILLDILFVLMLGSFAISLNNARIFWIILGSLFYFLSLKVKNK</sequence>
<dbReference type="InterPro" id="IPR051533">
    <property type="entry name" value="WaaL-like"/>
</dbReference>
<feature type="transmembrane region" description="Helical" evidence="5">
    <location>
        <begin position="70"/>
        <end position="88"/>
    </location>
</feature>
<feature type="non-terminal residue" evidence="7">
    <location>
        <position position="1"/>
    </location>
</feature>
<dbReference type="InterPro" id="IPR007016">
    <property type="entry name" value="O-antigen_ligase-rel_domated"/>
</dbReference>